<gene>
    <name evidence="2" type="ORF">M23134_00839</name>
</gene>
<accession>A1ZUJ9</accession>
<name>A1ZUJ9_MICM2</name>
<comment type="caution">
    <text evidence="2">The sequence shown here is derived from an EMBL/GenBank/DDBJ whole genome shotgun (WGS) entry which is preliminary data.</text>
</comment>
<evidence type="ECO:0000313" key="3">
    <source>
        <dbReference type="Proteomes" id="UP000004095"/>
    </source>
</evidence>
<dbReference type="Proteomes" id="UP000004095">
    <property type="component" value="Unassembled WGS sequence"/>
</dbReference>
<feature type="domain" description="SiaC family regulatory phosphoprotein" evidence="1">
    <location>
        <begin position="20"/>
        <end position="135"/>
    </location>
</feature>
<evidence type="ECO:0000259" key="1">
    <source>
        <dbReference type="Pfam" id="PF09345"/>
    </source>
</evidence>
<evidence type="ECO:0000313" key="2">
    <source>
        <dbReference type="EMBL" id="EAY25885.1"/>
    </source>
</evidence>
<dbReference type="InterPro" id="IPR018530">
    <property type="entry name" value="SiaC"/>
</dbReference>
<reference evidence="2 3" key="1">
    <citation type="submission" date="2007-01" db="EMBL/GenBank/DDBJ databases">
        <authorList>
            <person name="Haygood M."/>
            <person name="Podell S."/>
            <person name="Anderson C."/>
            <person name="Hopkinson B."/>
            <person name="Roe K."/>
            <person name="Barbeau K."/>
            <person name="Gaasterland T."/>
            <person name="Ferriera S."/>
            <person name="Johnson J."/>
            <person name="Kravitz S."/>
            <person name="Beeson K."/>
            <person name="Sutton G."/>
            <person name="Rogers Y.-H."/>
            <person name="Friedman R."/>
            <person name="Frazier M."/>
            <person name="Venter J.C."/>
        </authorList>
    </citation>
    <scope>NUCLEOTIDE SEQUENCE [LARGE SCALE GENOMIC DNA]</scope>
    <source>
        <strain evidence="2 3">ATCC 23134</strain>
    </source>
</reference>
<protein>
    <recommendedName>
        <fullName evidence="1">SiaC family regulatory phosphoprotein domain-containing protein</fullName>
    </recommendedName>
</protein>
<sequence length="140" mass="16783">MWMKYYTKQQIVMQNRFFMQEGEHTPCIDFNLETMTFRIEGSSFVEFPSVIYSKAINWLEAFLKSPPISSLQLTLKLSYFNTKFRYVLFDIFTVLSQKQVKAIINWYITPDITDSKEDGEFFHECFPELEFHFIESHATR</sequence>
<dbReference type="AlphaFoldDB" id="A1ZUJ9"/>
<dbReference type="EMBL" id="AAWS01000041">
    <property type="protein sequence ID" value="EAY25885.1"/>
    <property type="molecule type" value="Genomic_DNA"/>
</dbReference>
<organism evidence="2 3">
    <name type="scientific">Microscilla marina ATCC 23134</name>
    <dbReference type="NCBI Taxonomy" id="313606"/>
    <lineage>
        <taxon>Bacteria</taxon>
        <taxon>Pseudomonadati</taxon>
        <taxon>Bacteroidota</taxon>
        <taxon>Cytophagia</taxon>
        <taxon>Cytophagales</taxon>
        <taxon>Microscillaceae</taxon>
        <taxon>Microscilla</taxon>
    </lineage>
</organism>
<keyword evidence="3" id="KW-1185">Reference proteome</keyword>
<dbReference type="Pfam" id="PF09345">
    <property type="entry name" value="SiaC"/>
    <property type="match status" value="1"/>
</dbReference>
<proteinExistence type="predicted"/>